<dbReference type="Gene3D" id="2.40.128.20">
    <property type="match status" value="2"/>
</dbReference>
<dbReference type="PANTHER" id="PTHR33404">
    <property type="entry name" value="CELL DIVISION TOPOLOGICAL SPECIFICITY FACTOR HOMOLOG, CHLOROPLASTIC"/>
    <property type="match status" value="1"/>
</dbReference>
<keyword evidence="4" id="KW-1185">Reference proteome</keyword>
<accession>A0AAV3X4F5</accession>
<feature type="domain" description="DUF3598" evidence="1">
    <location>
        <begin position="12"/>
        <end position="148"/>
    </location>
</feature>
<organism evidence="3 4">
    <name type="scientific">Microseira wollei NIES-4236</name>
    <dbReference type="NCBI Taxonomy" id="2530354"/>
    <lineage>
        <taxon>Bacteria</taxon>
        <taxon>Bacillati</taxon>
        <taxon>Cyanobacteriota</taxon>
        <taxon>Cyanophyceae</taxon>
        <taxon>Oscillatoriophycideae</taxon>
        <taxon>Aerosakkonematales</taxon>
        <taxon>Aerosakkonemataceae</taxon>
        <taxon>Microseira</taxon>
    </lineage>
</organism>
<protein>
    <recommendedName>
        <fullName evidence="5">DUF3598 domain-containing protein</fullName>
    </recommendedName>
</protein>
<dbReference type="RefSeq" id="WP_307731172.1">
    <property type="nucleotide sequence ID" value="NZ_BLAY01000008.1"/>
</dbReference>
<dbReference type="InterPro" id="IPR048378">
    <property type="entry name" value="BFA1-like_C"/>
</dbReference>
<name>A0AAV3X4F5_9CYAN</name>
<evidence type="ECO:0000259" key="2">
    <source>
        <dbReference type="Pfam" id="PF21053"/>
    </source>
</evidence>
<evidence type="ECO:0000259" key="1">
    <source>
        <dbReference type="Pfam" id="PF12204"/>
    </source>
</evidence>
<proteinExistence type="predicted"/>
<dbReference type="GO" id="GO:0005886">
    <property type="term" value="C:plasma membrane"/>
    <property type="evidence" value="ECO:0007669"/>
    <property type="project" value="TreeGrafter"/>
</dbReference>
<dbReference type="InterPro" id="IPR012674">
    <property type="entry name" value="Calycin"/>
</dbReference>
<dbReference type="GO" id="GO:0000918">
    <property type="term" value="P:division septum site selection"/>
    <property type="evidence" value="ECO:0007669"/>
    <property type="project" value="TreeGrafter"/>
</dbReference>
<gene>
    <name evidence="3" type="ORF">MiSe_08090</name>
</gene>
<dbReference type="AlphaFoldDB" id="A0AAV3X4F5"/>
<sequence>MGEWDIYGQALRSQWECLLQNLGVWQGSFTSFSPQGELLEDTPTVVSLQGLNDNKTIRQLVRRYLPLTSSTGELEPQELVLEYSSLNRSILFFNNGAFSQGSMQFSPFSEFGAELGLIESDRRLRLLQMYNRNSQLEKITLIREKLRGENNSPNPPTVAEQPNLTVDDLLGEWQGQAITIYPDLRSPDIYPTKLQIYLNDAGRLVQQLSFGNRTITSSARIDGKLLYFDQGSQPVQVLLLPNGASSNCPWQIKNRQAFILELGWMHAPNQRQRIIRSYDAKGGWVSLTLVTESKVAASNTLE</sequence>
<evidence type="ECO:0008006" key="5">
    <source>
        <dbReference type="Google" id="ProtNLM"/>
    </source>
</evidence>
<dbReference type="Pfam" id="PF12204">
    <property type="entry name" value="DUF3598_N"/>
    <property type="match status" value="1"/>
</dbReference>
<dbReference type="EMBL" id="BLAY01000008">
    <property type="protein sequence ID" value="GET36061.1"/>
    <property type="molecule type" value="Genomic_DNA"/>
</dbReference>
<dbReference type="InterPro" id="IPR022017">
    <property type="entry name" value="BFA1-like_DUF3598"/>
</dbReference>
<reference evidence="3" key="1">
    <citation type="submission" date="2019-10" db="EMBL/GenBank/DDBJ databases">
        <title>Draft genome sequece of Microseira wollei NIES-4236.</title>
        <authorList>
            <person name="Yamaguchi H."/>
            <person name="Suzuki S."/>
            <person name="Kawachi M."/>
        </authorList>
    </citation>
    <scope>NUCLEOTIDE SEQUENCE</scope>
    <source>
        <strain evidence="3">NIES-4236</strain>
    </source>
</reference>
<dbReference type="Pfam" id="PF21053">
    <property type="entry name" value="BFA1_C"/>
    <property type="match status" value="1"/>
</dbReference>
<evidence type="ECO:0000313" key="4">
    <source>
        <dbReference type="Proteomes" id="UP001050975"/>
    </source>
</evidence>
<dbReference type="Proteomes" id="UP001050975">
    <property type="component" value="Unassembled WGS sequence"/>
</dbReference>
<evidence type="ECO:0000313" key="3">
    <source>
        <dbReference type="EMBL" id="GET36061.1"/>
    </source>
</evidence>
<dbReference type="SUPFAM" id="SSF50814">
    <property type="entry name" value="Lipocalins"/>
    <property type="match status" value="2"/>
</dbReference>
<comment type="caution">
    <text evidence="3">The sequence shown here is derived from an EMBL/GenBank/DDBJ whole genome shotgun (WGS) entry which is preliminary data.</text>
</comment>
<feature type="domain" description="Biogenesis factor required for ATP synthase 1-like C-terminal" evidence="2">
    <location>
        <begin position="160"/>
        <end position="295"/>
    </location>
</feature>
<dbReference type="PANTHER" id="PTHR33404:SF1">
    <property type="entry name" value="SLL0497 PROTEIN"/>
    <property type="match status" value="1"/>
</dbReference>